<keyword evidence="4" id="KW-0067">ATP-binding</keyword>
<evidence type="ECO:0000259" key="8">
    <source>
        <dbReference type="PROSITE" id="PS51459"/>
    </source>
</evidence>
<accession>A0A418VKK7</accession>
<proteinExistence type="predicted"/>
<dbReference type="AlphaFoldDB" id="A0A418VKK7"/>
<evidence type="ECO:0000313" key="10">
    <source>
        <dbReference type="Proteomes" id="UP000285523"/>
    </source>
</evidence>
<dbReference type="Gene3D" id="1.10.3290.10">
    <property type="entry name" value="Fido-like domain"/>
    <property type="match status" value="1"/>
</dbReference>
<dbReference type="Pfam" id="PF02661">
    <property type="entry name" value="Fic"/>
    <property type="match status" value="1"/>
</dbReference>
<evidence type="ECO:0000256" key="1">
    <source>
        <dbReference type="ARBA" id="ARBA00022679"/>
    </source>
</evidence>
<keyword evidence="2" id="KW-0548">Nucleotidyltransferase</keyword>
<keyword evidence="1 9" id="KW-0808">Transferase</keyword>
<evidence type="ECO:0000256" key="6">
    <source>
        <dbReference type="ARBA" id="ARBA00047939"/>
    </source>
</evidence>
<keyword evidence="3" id="KW-0547">Nucleotide-binding</keyword>
<dbReference type="GO" id="GO:0051302">
    <property type="term" value="P:regulation of cell division"/>
    <property type="evidence" value="ECO:0007669"/>
    <property type="project" value="TreeGrafter"/>
</dbReference>
<dbReference type="PANTHER" id="PTHR39560">
    <property type="entry name" value="PROTEIN ADENYLYLTRANSFERASE FIC-RELATED"/>
    <property type="match status" value="1"/>
</dbReference>
<evidence type="ECO:0000256" key="4">
    <source>
        <dbReference type="ARBA" id="ARBA00022840"/>
    </source>
</evidence>
<dbReference type="OrthoDB" id="9813719at2"/>
<comment type="caution">
    <text evidence="9">The sequence shown here is derived from an EMBL/GenBank/DDBJ whole genome shotgun (WGS) entry which is preliminary data.</text>
</comment>
<reference evidence="9 10" key="1">
    <citation type="submission" date="2018-09" db="EMBL/GenBank/DDBJ databases">
        <title>Draft genome sequence of Rhodopseudomonas palustris 2.1.18.</title>
        <authorList>
            <person name="Robertson S.L."/>
            <person name="Meyer T.E."/>
            <person name="Kyndt J.A."/>
        </authorList>
    </citation>
    <scope>NUCLEOTIDE SEQUENCE [LARGE SCALE GENOMIC DNA]</scope>
    <source>
        <strain evidence="9 10">2.1.18</strain>
    </source>
</reference>
<name>A0A418VKK7_RHOPL</name>
<evidence type="ECO:0000256" key="3">
    <source>
        <dbReference type="ARBA" id="ARBA00022741"/>
    </source>
</evidence>
<evidence type="ECO:0000256" key="7">
    <source>
        <dbReference type="ARBA" id="ARBA00048696"/>
    </source>
</evidence>
<gene>
    <name evidence="9" type="ORF">D4Q52_05970</name>
</gene>
<sequence>MSPYDAVFDDPYCYEGTSVLKNRLDLRTQDELTEFEHAISSQRAEEPLPDGDLDQRHYCALHHHFYQDVYEWAGELRTVRTAKGGNAFCFPEYIDAHLTKLFEELASARHFCGLDADAFASAAAHFLAELNAIHPFREGNGRTQLTFLKLLADEAGHAIDLRRLDPPATLQAMIASFSGDEKPLTRLIRQLM</sequence>
<dbReference type="EMBL" id="QYYD01000004">
    <property type="protein sequence ID" value="RJF76686.1"/>
    <property type="molecule type" value="Genomic_DNA"/>
</dbReference>
<dbReference type="GO" id="GO:0070733">
    <property type="term" value="F:AMPylase activity"/>
    <property type="evidence" value="ECO:0007669"/>
    <property type="project" value="UniProtKB-EC"/>
</dbReference>
<dbReference type="PROSITE" id="PS51459">
    <property type="entry name" value="FIDO"/>
    <property type="match status" value="1"/>
</dbReference>
<evidence type="ECO:0000256" key="5">
    <source>
        <dbReference type="ARBA" id="ARBA00034531"/>
    </source>
</evidence>
<feature type="domain" description="Fido" evidence="8">
    <location>
        <begin position="53"/>
        <end position="190"/>
    </location>
</feature>
<protein>
    <recommendedName>
        <fullName evidence="5">protein adenylyltransferase</fullName>
        <ecNumber evidence="5">2.7.7.108</ecNumber>
    </recommendedName>
</protein>
<comment type="catalytic activity">
    <reaction evidence="6">
        <text>L-threonyl-[protein] + ATP = 3-O-(5'-adenylyl)-L-threonyl-[protein] + diphosphate</text>
        <dbReference type="Rhea" id="RHEA:54292"/>
        <dbReference type="Rhea" id="RHEA-COMP:11060"/>
        <dbReference type="Rhea" id="RHEA-COMP:13847"/>
        <dbReference type="ChEBI" id="CHEBI:30013"/>
        <dbReference type="ChEBI" id="CHEBI:30616"/>
        <dbReference type="ChEBI" id="CHEBI:33019"/>
        <dbReference type="ChEBI" id="CHEBI:138113"/>
        <dbReference type="EC" id="2.7.7.108"/>
    </reaction>
</comment>
<evidence type="ECO:0000313" key="9">
    <source>
        <dbReference type="EMBL" id="RJF76686.1"/>
    </source>
</evidence>
<evidence type="ECO:0000256" key="2">
    <source>
        <dbReference type="ARBA" id="ARBA00022695"/>
    </source>
</evidence>
<comment type="catalytic activity">
    <reaction evidence="7">
        <text>L-tyrosyl-[protein] + ATP = O-(5'-adenylyl)-L-tyrosyl-[protein] + diphosphate</text>
        <dbReference type="Rhea" id="RHEA:54288"/>
        <dbReference type="Rhea" id="RHEA-COMP:10136"/>
        <dbReference type="Rhea" id="RHEA-COMP:13846"/>
        <dbReference type="ChEBI" id="CHEBI:30616"/>
        <dbReference type="ChEBI" id="CHEBI:33019"/>
        <dbReference type="ChEBI" id="CHEBI:46858"/>
        <dbReference type="ChEBI" id="CHEBI:83624"/>
        <dbReference type="EC" id="2.7.7.108"/>
    </reaction>
</comment>
<dbReference type="InterPro" id="IPR003812">
    <property type="entry name" value="Fido"/>
</dbReference>
<dbReference type="GO" id="GO:0005524">
    <property type="term" value="F:ATP binding"/>
    <property type="evidence" value="ECO:0007669"/>
    <property type="project" value="UniProtKB-KW"/>
</dbReference>
<dbReference type="PANTHER" id="PTHR39560:SF1">
    <property type="entry name" value="PROTEIN ADENYLYLTRANSFERASE FIC-RELATED"/>
    <property type="match status" value="1"/>
</dbReference>
<dbReference type="SUPFAM" id="SSF140931">
    <property type="entry name" value="Fic-like"/>
    <property type="match status" value="1"/>
</dbReference>
<dbReference type="InterPro" id="IPR036597">
    <property type="entry name" value="Fido-like_dom_sf"/>
</dbReference>
<dbReference type="EC" id="2.7.7.108" evidence="5"/>
<dbReference type="Proteomes" id="UP000285523">
    <property type="component" value="Unassembled WGS sequence"/>
</dbReference>
<organism evidence="9 10">
    <name type="scientific">Rhodopseudomonas palustris</name>
    <dbReference type="NCBI Taxonomy" id="1076"/>
    <lineage>
        <taxon>Bacteria</taxon>
        <taxon>Pseudomonadati</taxon>
        <taxon>Pseudomonadota</taxon>
        <taxon>Alphaproteobacteria</taxon>
        <taxon>Hyphomicrobiales</taxon>
        <taxon>Nitrobacteraceae</taxon>
        <taxon>Rhodopseudomonas</taxon>
    </lineage>
</organism>
<dbReference type="RefSeq" id="WP_119855631.1">
    <property type="nucleotide sequence ID" value="NZ_QYYD01000004.1"/>
</dbReference>